<dbReference type="InParanoid" id="D1YX38"/>
<proteinExistence type="predicted"/>
<keyword evidence="2" id="KW-1185">Reference proteome</keyword>
<gene>
    <name evidence="1" type="ordered locus">MCP_0938</name>
</gene>
<reference evidence="2" key="3">
    <citation type="journal article" date="2011" name="PLoS ONE">
        <title>Genome sequence of a mesophilic hydrogenotrophic methanogen Methanocella paludicola, the first cultivated representative of the order Methanocellales.</title>
        <authorList>
            <person name="Sakai S."/>
            <person name="Takaki Y."/>
            <person name="Shimamura S."/>
            <person name="Sekine M."/>
            <person name="Tajima T."/>
            <person name="Kosugi H."/>
            <person name="Ichikawa N."/>
            <person name="Tasumi E."/>
            <person name="Hiraki A.T."/>
            <person name="Shimizu A."/>
            <person name="Kato Y."/>
            <person name="Nishiko R."/>
            <person name="Mori K."/>
            <person name="Fujita N."/>
            <person name="Imachi H."/>
            <person name="Takai K."/>
        </authorList>
    </citation>
    <scope>NUCLEOTIDE SEQUENCE [LARGE SCALE GENOMIC DNA]</scope>
    <source>
        <strain evidence="2">DSM 17711 / JCM 13418 / NBRC 101707 / SANAE</strain>
    </source>
</reference>
<protein>
    <recommendedName>
        <fullName evidence="3">Rubredoxin-like domain-containing protein</fullName>
    </recommendedName>
</protein>
<dbReference type="OrthoDB" id="102288at2157"/>
<reference evidence="1 2" key="1">
    <citation type="journal article" date="2007" name="Appl. Environ. Microbiol.">
        <title>Isolation of key methanogens for global methane emission from rice paddy fields: a novel isolate affiliated with the clone cluster rice cluster I.</title>
        <authorList>
            <person name="Sakai S."/>
            <person name="Imachi H."/>
            <person name="Sekiguchi Y."/>
            <person name="Ohashi A."/>
            <person name="Harada H."/>
            <person name="Kamagata Y."/>
        </authorList>
    </citation>
    <scope>NUCLEOTIDE SEQUENCE [LARGE SCALE GENOMIC DNA]</scope>
    <source>
        <strain evidence="2">DSM 17711 / JCM 13418 / NBRC 101707 / SANAE</strain>
    </source>
</reference>
<name>D1YX38_METPS</name>
<dbReference type="EMBL" id="AP011532">
    <property type="protein sequence ID" value="BAI61010.1"/>
    <property type="molecule type" value="Genomic_DNA"/>
</dbReference>
<dbReference type="RefSeq" id="WP_012899689.1">
    <property type="nucleotide sequence ID" value="NC_013665.1"/>
</dbReference>
<dbReference type="GeneID" id="55557952"/>
<dbReference type="Proteomes" id="UP000001882">
    <property type="component" value="Chromosome"/>
</dbReference>
<dbReference type="KEGG" id="mpd:MCP_0938"/>
<organism evidence="1 2">
    <name type="scientific">Methanocella paludicola (strain DSM 17711 / JCM 13418 / NBRC 101707 / SANAE)</name>
    <dbReference type="NCBI Taxonomy" id="304371"/>
    <lineage>
        <taxon>Archaea</taxon>
        <taxon>Methanobacteriati</taxon>
        <taxon>Methanobacteriota</taxon>
        <taxon>Stenosarchaea group</taxon>
        <taxon>Methanomicrobia</taxon>
        <taxon>Methanocellales</taxon>
        <taxon>Methanocellaceae</taxon>
        <taxon>Methanocella</taxon>
    </lineage>
</organism>
<sequence>MCSVGGPPDFDFEMGQVEKYKCKDCGDEFKGIGKNPSCPKCASEKVEPLK</sequence>
<evidence type="ECO:0008006" key="3">
    <source>
        <dbReference type="Google" id="ProtNLM"/>
    </source>
</evidence>
<dbReference type="eggNOG" id="arCOG04838">
    <property type="taxonomic scope" value="Archaea"/>
</dbReference>
<accession>D1YX38</accession>
<evidence type="ECO:0000313" key="2">
    <source>
        <dbReference type="Proteomes" id="UP000001882"/>
    </source>
</evidence>
<evidence type="ECO:0000313" key="1">
    <source>
        <dbReference type="EMBL" id="BAI61010.1"/>
    </source>
</evidence>
<dbReference type="AlphaFoldDB" id="D1YX38"/>
<reference evidence="1 2" key="2">
    <citation type="journal article" date="2008" name="Int. J. Syst. Evol. Microbiol.">
        <title>Methanocella paludicola gen. nov., sp. nov., a methane-producing archaeon, the first isolate of the lineage 'Rice Cluster I', and proposal of the new archaeal order Methanocellales ord. nov.</title>
        <authorList>
            <person name="Sakai S."/>
            <person name="Imachi H."/>
            <person name="Hanada S."/>
            <person name="Ohashi A."/>
            <person name="Harada H."/>
            <person name="Kamagata Y."/>
        </authorList>
    </citation>
    <scope>NUCLEOTIDE SEQUENCE [LARGE SCALE GENOMIC DNA]</scope>
    <source>
        <strain evidence="2">DSM 17711 / JCM 13418 / NBRC 101707 / SANAE</strain>
    </source>
</reference>